<dbReference type="GO" id="GO:0070822">
    <property type="term" value="C:Sin3-type complex"/>
    <property type="evidence" value="ECO:0007669"/>
    <property type="project" value="TreeGrafter"/>
</dbReference>
<proteinExistence type="predicted"/>
<dbReference type="PANTHER" id="PTHR13497">
    <property type="entry name" value="HISTONE DEACETYLASE COMPLEX SUBUNIT SAP130"/>
    <property type="match status" value="1"/>
</dbReference>
<dbReference type="AlphaFoldDB" id="A0AAN9AA59"/>
<reference evidence="2 3" key="1">
    <citation type="submission" date="2023-11" db="EMBL/GenBank/DDBJ databases">
        <title>Halocaridina rubra genome assembly.</title>
        <authorList>
            <person name="Smith C."/>
        </authorList>
    </citation>
    <scope>NUCLEOTIDE SEQUENCE [LARGE SCALE GENOMIC DNA]</scope>
    <source>
        <strain evidence="2">EP-1</strain>
        <tissue evidence="2">Whole</tissue>
    </source>
</reference>
<dbReference type="Proteomes" id="UP001381693">
    <property type="component" value="Unassembled WGS sequence"/>
</dbReference>
<protein>
    <submittedName>
        <fullName evidence="2">Uncharacterized protein</fullName>
    </submittedName>
</protein>
<feature type="compositionally biased region" description="Polar residues" evidence="1">
    <location>
        <begin position="170"/>
        <end position="190"/>
    </location>
</feature>
<dbReference type="PANTHER" id="PTHR13497:SF3">
    <property type="entry name" value="HISTONE DEACETYLASE COMPLEX SUBUNIT SAP130"/>
    <property type="match status" value="1"/>
</dbReference>
<dbReference type="EMBL" id="JAXCGZ010008515">
    <property type="protein sequence ID" value="KAK7077590.1"/>
    <property type="molecule type" value="Genomic_DNA"/>
</dbReference>
<evidence type="ECO:0000256" key="1">
    <source>
        <dbReference type="SAM" id="MobiDB-lite"/>
    </source>
</evidence>
<organism evidence="2 3">
    <name type="scientific">Halocaridina rubra</name>
    <name type="common">Hawaiian red shrimp</name>
    <dbReference type="NCBI Taxonomy" id="373956"/>
    <lineage>
        <taxon>Eukaryota</taxon>
        <taxon>Metazoa</taxon>
        <taxon>Ecdysozoa</taxon>
        <taxon>Arthropoda</taxon>
        <taxon>Crustacea</taxon>
        <taxon>Multicrustacea</taxon>
        <taxon>Malacostraca</taxon>
        <taxon>Eumalacostraca</taxon>
        <taxon>Eucarida</taxon>
        <taxon>Decapoda</taxon>
        <taxon>Pleocyemata</taxon>
        <taxon>Caridea</taxon>
        <taxon>Atyoidea</taxon>
        <taxon>Atyidae</taxon>
        <taxon>Halocaridina</taxon>
    </lineage>
</organism>
<feature type="non-terminal residue" evidence="2">
    <location>
        <position position="222"/>
    </location>
</feature>
<dbReference type="InterPro" id="IPR024137">
    <property type="entry name" value="His_deAcase_cplx_SAP130"/>
</dbReference>
<gene>
    <name evidence="2" type="ORF">SK128_018666</name>
</gene>
<feature type="region of interest" description="Disordered" evidence="1">
    <location>
        <begin position="36"/>
        <end position="222"/>
    </location>
</feature>
<feature type="compositionally biased region" description="Polar residues" evidence="1">
    <location>
        <begin position="136"/>
        <end position="150"/>
    </location>
</feature>
<comment type="caution">
    <text evidence="2">The sequence shown here is derived from an EMBL/GenBank/DDBJ whole genome shotgun (WGS) entry which is preliminary data.</text>
</comment>
<sequence>MEKALEAGEEIVYSIVVYYVQGGPLRVASGASNASVGGGLVGSGPSGDCSATQGTIPPPSNKLNASPRPSILRKRPDNDGTPVKAVKNLTSALSLPMPSPPSPKRPDSRGNGNASSGSTTISANSSPGLQIEEMDGSTNNHPSGNISLHTPPNIKQEPPEDATLVLPRPSSVNNSAADGASNSIPTTTLNIPHPQLAGSTAIGGAHGLPDGLSPRKKPRKQQ</sequence>
<dbReference type="GO" id="GO:0000122">
    <property type="term" value="P:negative regulation of transcription by RNA polymerase II"/>
    <property type="evidence" value="ECO:0007669"/>
    <property type="project" value="TreeGrafter"/>
</dbReference>
<keyword evidence="3" id="KW-1185">Reference proteome</keyword>
<evidence type="ECO:0000313" key="3">
    <source>
        <dbReference type="Proteomes" id="UP001381693"/>
    </source>
</evidence>
<name>A0AAN9AA59_HALRR</name>
<evidence type="ECO:0000313" key="2">
    <source>
        <dbReference type="EMBL" id="KAK7077590.1"/>
    </source>
</evidence>
<feature type="compositionally biased region" description="Low complexity" evidence="1">
    <location>
        <begin position="109"/>
        <end position="126"/>
    </location>
</feature>
<accession>A0AAN9AA59</accession>
<feature type="compositionally biased region" description="Gly residues" evidence="1">
    <location>
        <begin position="36"/>
        <end position="45"/>
    </location>
</feature>